<evidence type="ECO:0000256" key="6">
    <source>
        <dbReference type="RuleBase" id="RU000363"/>
    </source>
</evidence>
<proteinExistence type="inferred from homology"/>
<sequence length="305" mass="32787">ALERVMGGGPLSLVLGGLGVLLLFRMVRRLRPGARVRDSVVVITGASSGLGRGQRSPHLGGPVCGFILDDVTSPQTHPPSTVTFDLSEAGAVERAAEEILRLHGNVDVLINNAGISYRGNILETDLSVQRAVMDTNYFGPVALTQGPLNPLLPSMVRRRSGHVVVISSIQGRIAIPHRSAYAASKHATQAYFDCLRAEVERYGLEVSVVSPGYIRTNLSRNTPPPLALVLDRTTAMGRDPADVARAVLEAVRRRSKDVLLAGLLATVALYLRTLCPALFFKVMAMRARKEQRPEAAGGDFLKLGL</sequence>
<evidence type="ECO:0000256" key="5">
    <source>
        <dbReference type="ARBA" id="ARBA00043014"/>
    </source>
</evidence>
<evidence type="ECO:0000256" key="7">
    <source>
        <dbReference type="SAM" id="Phobius"/>
    </source>
</evidence>
<keyword evidence="2" id="KW-0560">Oxidoreductase</keyword>
<dbReference type="AlphaFoldDB" id="A0A8C5AUV8"/>
<dbReference type="InterPro" id="IPR002347">
    <property type="entry name" value="SDR_fam"/>
</dbReference>
<evidence type="ECO:0000256" key="1">
    <source>
        <dbReference type="ARBA" id="ARBA00006484"/>
    </source>
</evidence>
<dbReference type="Pfam" id="PF00106">
    <property type="entry name" value="adh_short"/>
    <property type="match status" value="1"/>
</dbReference>
<evidence type="ECO:0000256" key="2">
    <source>
        <dbReference type="ARBA" id="ARBA00023002"/>
    </source>
</evidence>
<evidence type="ECO:0000313" key="9">
    <source>
        <dbReference type="Proteomes" id="UP000694546"/>
    </source>
</evidence>
<dbReference type="PRINTS" id="PR00081">
    <property type="entry name" value="GDHRDH"/>
</dbReference>
<dbReference type="Proteomes" id="UP000694546">
    <property type="component" value="Chromosome 2"/>
</dbReference>
<protein>
    <recommendedName>
        <fullName evidence="4">Dehydrogenase/reductase SDR family member 7B</fullName>
    </recommendedName>
    <alternativeName>
        <fullName evidence="5">Short-chain dehydrogenase/reductase family 32C member 1</fullName>
    </alternativeName>
</protein>
<reference evidence="8" key="1">
    <citation type="submission" date="2025-08" db="UniProtKB">
        <authorList>
            <consortium name="Ensembl"/>
        </authorList>
    </citation>
    <scope>IDENTIFICATION</scope>
</reference>
<keyword evidence="7" id="KW-0472">Membrane</keyword>
<name>A0A8C5AUV8_GADMO</name>
<dbReference type="PANTHER" id="PTHR44196:SF1">
    <property type="entry name" value="DEHYDROGENASE_REDUCTASE SDR FAMILY MEMBER 7B"/>
    <property type="match status" value="1"/>
</dbReference>
<evidence type="ECO:0000256" key="3">
    <source>
        <dbReference type="ARBA" id="ARBA00037096"/>
    </source>
</evidence>
<evidence type="ECO:0000256" key="4">
    <source>
        <dbReference type="ARBA" id="ARBA00040419"/>
    </source>
</evidence>
<dbReference type="InterPro" id="IPR020904">
    <property type="entry name" value="Sc_DH/Rdtase_CS"/>
</dbReference>
<keyword evidence="7" id="KW-1133">Transmembrane helix</keyword>
<dbReference type="InterPro" id="IPR036291">
    <property type="entry name" value="NAD(P)-bd_dom_sf"/>
</dbReference>
<feature type="transmembrane region" description="Helical" evidence="7">
    <location>
        <begin position="6"/>
        <end position="27"/>
    </location>
</feature>
<keyword evidence="9" id="KW-1185">Reference proteome</keyword>
<organism evidence="8 9">
    <name type="scientific">Gadus morhua</name>
    <name type="common">Atlantic cod</name>
    <dbReference type="NCBI Taxonomy" id="8049"/>
    <lineage>
        <taxon>Eukaryota</taxon>
        <taxon>Metazoa</taxon>
        <taxon>Chordata</taxon>
        <taxon>Craniata</taxon>
        <taxon>Vertebrata</taxon>
        <taxon>Euteleostomi</taxon>
        <taxon>Actinopterygii</taxon>
        <taxon>Neopterygii</taxon>
        <taxon>Teleostei</taxon>
        <taxon>Neoteleostei</taxon>
        <taxon>Acanthomorphata</taxon>
        <taxon>Zeiogadaria</taxon>
        <taxon>Gadariae</taxon>
        <taxon>Gadiformes</taxon>
        <taxon>Gadoidei</taxon>
        <taxon>Gadidae</taxon>
        <taxon>Gadus</taxon>
    </lineage>
</organism>
<dbReference type="PRINTS" id="PR00080">
    <property type="entry name" value="SDRFAMILY"/>
</dbReference>
<keyword evidence="7" id="KW-0812">Transmembrane</keyword>
<reference evidence="8" key="2">
    <citation type="submission" date="2025-09" db="UniProtKB">
        <authorList>
            <consortium name="Ensembl"/>
        </authorList>
    </citation>
    <scope>IDENTIFICATION</scope>
</reference>
<evidence type="ECO:0000313" key="8">
    <source>
        <dbReference type="Ensembl" id="ENSGMOP00000037678.1"/>
    </source>
</evidence>
<comment type="similarity">
    <text evidence="1 6">Belongs to the short-chain dehydrogenases/reductases (SDR) family.</text>
</comment>
<dbReference type="GO" id="GO:0016020">
    <property type="term" value="C:membrane"/>
    <property type="evidence" value="ECO:0007669"/>
    <property type="project" value="TreeGrafter"/>
</dbReference>
<accession>A0A8C5AUV8</accession>
<dbReference type="GO" id="GO:0016491">
    <property type="term" value="F:oxidoreductase activity"/>
    <property type="evidence" value="ECO:0007669"/>
    <property type="project" value="UniProtKB-KW"/>
</dbReference>
<dbReference type="GeneTree" id="ENSGT00940000158171"/>
<feature type="transmembrane region" description="Helical" evidence="7">
    <location>
        <begin position="258"/>
        <end position="280"/>
    </location>
</feature>
<dbReference type="Ensembl" id="ENSGMOT00000056373.1">
    <property type="protein sequence ID" value="ENSGMOP00000037678.1"/>
    <property type="gene ID" value="ENSGMOG00000003340.2"/>
</dbReference>
<comment type="function">
    <text evidence="3">Putative oxidoreductase.</text>
</comment>
<dbReference type="PROSITE" id="PS00061">
    <property type="entry name" value="ADH_SHORT"/>
    <property type="match status" value="1"/>
</dbReference>
<dbReference type="PANTHER" id="PTHR44196">
    <property type="entry name" value="DEHYDROGENASE/REDUCTASE SDR FAMILY MEMBER 7B"/>
    <property type="match status" value="1"/>
</dbReference>
<dbReference type="SUPFAM" id="SSF51735">
    <property type="entry name" value="NAD(P)-binding Rossmann-fold domains"/>
    <property type="match status" value="1"/>
</dbReference>
<dbReference type="Gene3D" id="3.40.50.720">
    <property type="entry name" value="NAD(P)-binding Rossmann-like Domain"/>
    <property type="match status" value="1"/>
</dbReference>